<gene>
    <name evidence="1" type="ORF">PNK5461_c0030</name>
</gene>
<sequence length="601" mass="68729">MLLREVAAVRGGPRVEAARALASAACEEPAVRRRAREAFGRADLAKVYRQAKDLIITHKLFRLVRYAELEGVRQLTISNLWRIERFADGAIRILEHDLVHDAWVEVEDLAGWPEVPFFPVRETRTLDWWREIARKAIWKALNAAGYAELPQYRRLVTRWVEVKGSPFPVPAPGQQEMSAAHMAYRMIERYIGKQVKVKGKTGVYRWKGGLLESKSMQAGARALRAGFFEHILDGEVLSAMRVIDYRNCSFTRYLSYARWREGLLKVAREHRNLLPLLRRINPEQWTRNNLFSRTLWVRGGRRFTALDRRPVRPAWGAGIEGDDYWRVCSFDDGAAWRWLSRASSVVVKEWRGGRAIVTHLALAKVSVRVPVCAYVHVLRAAERRQESIERYAGSYPGQLQQLLRVYLIHCAMLWKEQGHGYVRGWLRSEAGNVSNMLDYLMNEGFDRGQPERNATWPALLRRSEDWHKRIAIEHLEGEKGLQWSSLLGETVIEGIVFTPLNNSRALAEEGYEMGHCVGSYDGHCAKGAYQVYAVREPDGRRSTLGFRVIEGHTRWDQHEGGRHGRVSTAALRAGKQLVRTYAEALAERSEASQAVQAVAEI</sequence>
<dbReference type="RefSeq" id="WP_124715903.1">
    <property type="nucleotide sequence ID" value="NZ_CP081204.1"/>
</dbReference>
<dbReference type="Pfam" id="PF14284">
    <property type="entry name" value="PcfJ"/>
    <property type="match status" value="1"/>
</dbReference>
<evidence type="ECO:0008006" key="2">
    <source>
        <dbReference type="Google" id="ProtNLM"/>
    </source>
</evidence>
<organism evidence="1">
    <name type="scientific">Pseudomonas aeruginosa</name>
    <dbReference type="NCBI Taxonomy" id="287"/>
    <lineage>
        <taxon>Bacteria</taxon>
        <taxon>Pseudomonadati</taxon>
        <taxon>Pseudomonadota</taxon>
        <taxon>Gammaproteobacteria</taxon>
        <taxon>Pseudomonadales</taxon>
        <taxon>Pseudomonadaceae</taxon>
        <taxon>Pseudomonas</taxon>
    </lineage>
</organism>
<keyword evidence="1" id="KW-0614">Plasmid</keyword>
<dbReference type="InterPro" id="IPR025586">
    <property type="entry name" value="PcfJ"/>
</dbReference>
<accession>A0A5P9W9N9</accession>
<proteinExistence type="predicted"/>
<protein>
    <recommendedName>
        <fullName evidence="2">PcfJ-like protein</fullName>
    </recommendedName>
</protein>
<reference evidence="1" key="1">
    <citation type="submission" date="2019-09" db="EMBL/GenBank/DDBJ databases">
        <authorList>
            <person name="Li Z."/>
        </authorList>
    </citation>
    <scope>NUCLEOTIDE SEQUENCE</scope>
    <source>
        <strain evidence="1">PAB546</strain>
        <plasmid evidence="1">unnamed</plasmid>
    </source>
</reference>
<name>A0A5P9W9N9_PSEAI</name>
<dbReference type="EMBL" id="MN433456">
    <property type="protein sequence ID" value="QFX78174.1"/>
    <property type="molecule type" value="Genomic_DNA"/>
</dbReference>
<dbReference type="AlphaFoldDB" id="A0A5P9W9N9"/>
<geneLocation type="plasmid" evidence="1">
    <name>unnamed</name>
</geneLocation>
<evidence type="ECO:0000313" key="1">
    <source>
        <dbReference type="EMBL" id="QFX78174.1"/>
    </source>
</evidence>